<sequence>MAPVAAAAVAAAVAAVHDTEQDNPEIDLTTVVLMNPDVLQNAGLSEADDGTLPLPSYGRSLRGHGNGVPQIGVDGGERDLKCPECKKVFLSDKAMYGHLRCHPERRYKGAIRPATADNVYSDGYKKPRRVLRLEAELPVKSPVTGKRGRPASSARTGGNASVPAQRYILTEEEAAMTLVAMASGRWIGSPELAQPMQPAYFADVQLAAVHWMPSVECPLPPDHDTHAVAMHHVPEVKRASVPDHVTGPDSGQTTWEVEKPTQLENVFEGSMDPLTQEHVATVTAEPKTPEMKTTTKLGLLTDVVLVDKNGPAADMRVSYGSQNPKKRRLQDVQQARLTPPPLEEADDANRPARRIPSPASDRKHECQTCHKTFPSYQALGGHVASHKRVSKYCAVEQHDELARVHAAHPILAHQSNGVGAPVAGGGLGKDPRVGLPAAPRAQHRCGRCPMTFVSGQALGGHMRKHFLEDKELASNTPPPPSATPPPPPPSRELLGLDKELASAAPAPPSKEPLGFDEEMPSATPAPPSKGPLNFDLNEVPRDEALKY</sequence>
<dbReference type="GO" id="GO:0000976">
    <property type="term" value="F:transcription cis-regulatory region binding"/>
    <property type="evidence" value="ECO:0007669"/>
    <property type="project" value="TreeGrafter"/>
</dbReference>
<evidence type="ECO:0000259" key="9">
    <source>
        <dbReference type="PROSITE" id="PS50157"/>
    </source>
</evidence>
<evidence type="ECO:0000313" key="11">
    <source>
        <dbReference type="Proteomes" id="UP000729402"/>
    </source>
</evidence>
<dbReference type="SMART" id="SM00355">
    <property type="entry name" value="ZnF_C2H2"/>
    <property type="match status" value="3"/>
</dbReference>
<feature type="compositionally biased region" description="Basic and acidic residues" evidence="8">
    <location>
        <begin position="538"/>
        <end position="547"/>
    </location>
</feature>
<organism evidence="10 11">
    <name type="scientific">Zizania palustris</name>
    <name type="common">Northern wild rice</name>
    <dbReference type="NCBI Taxonomy" id="103762"/>
    <lineage>
        <taxon>Eukaryota</taxon>
        <taxon>Viridiplantae</taxon>
        <taxon>Streptophyta</taxon>
        <taxon>Embryophyta</taxon>
        <taxon>Tracheophyta</taxon>
        <taxon>Spermatophyta</taxon>
        <taxon>Magnoliopsida</taxon>
        <taxon>Liliopsida</taxon>
        <taxon>Poales</taxon>
        <taxon>Poaceae</taxon>
        <taxon>BOP clade</taxon>
        <taxon>Oryzoideae</taxon>
        <taxon>Oryzeae</taxon>
        <taxon>Zizaniinae</taxon>
        <taxon>Zizania</taxon>
    </lineage>
</organism>
<dbReference type="GO" id="GO:0005634">
    <property type="term" value="C:nucleus"/>
    <property type="evidence" value="ECO:0007669"/>
    <property type="project" value="TreeGrafter"/>
</dbReference>
<dbReference type="GO" id="GO:0003700">
    <property type="term" value="F:DNA-binding transcription factor activity"/>
    <property type="evidence" value="ECO:0007669"/>
    <property type="project" value="InterPro"/>
</dbReference>
<keyword evidence="6" id="KW-0804">Transcription</keyword>
<evidence type="ECO:0000256" key="1">
    <source>
        <dbReference type="ARBA" id="ARBA00022723"/>
    </source>
</evidence>
<dbReference type="InterPro" id="IPR044653">
    <property type="entry name" value="AZF1/2/3-like"/>
</dbReference>
<evidence type="ECO:0000256" key="2">
    <source>
        <dbReference type="ARBA" id="ARBA00022737"/>
    </source>
</evidence>
<accession>A0A8J5VYR0</accession>
<dbReference type="PROSITE" id="PS00028">
    <property type="entry name" value="ZINC_FINGER_C2H2_1"/>
    <property type="match status" value="3"/>
</dbReference>
<evidence type="ECO:0000256" key="6">
    <source>
        <dbReference type="ARBA" id="ARBA00023163"/>
    </source>
</evidence>
<feature type="domain" description="C2H2-type" evidence="9">
    <location>
        <begin position="443"/>
        <end position="470"/>
    </location>
</feature>
<name>A0A8J5VYR0_ZIZPA</name>
<dbReference type="OrthoDB" id="6077919at2759"/>
<dbReference type="Proteomes" id="UP000729402">
    <property type="component" value="Unassembled WGS sequence"/>
</dbReference>
<dbReference type="AlphaFoldDB" id="A0A8J5VYR0"/>
<keyword evidence="1" id="KW-0479">Metal-binding</keyword>
<gene>
    <name evidence="10" type="ORF">GUJ93_ZPchr0004g40193</name>
</gene>
<evidence type="ECO:0000256" key="4">
    <source>
        <dbReference type="ARBA" id="ARBA00022833"/>
    </source>
</evidence>
<keyword evidence="5" id="KW-0805">Transcription regulation</keyword>
<reference evidence="10" key="2">
    <citation type="submission" date="2021-02" db="EMBL/GenBank/DDBJ databases">
        <authorList>
            <person name="Kimball J.A."/>
            <person name="Haas M.W."/>
            <person name="Macchietto M."/>
            <person name="Kono T."/>
            <person name="Duquette J."/>
            <person name="Shao M."/>
        </authorList>
    </citation>
    <scope>NUCLEOTIDE SEQUENCE</scope>
    <source>
        <tissue evidence="10">Fresh leaf tissue</tissue>
    </source>
</reference>
<evidence type="ECO:0000256" key="3">
    <source>
        <dbReference type="ARBA" id="ARBA00022771"/>
    </source>
</evidence>
<dbReference type="PROSITE" id="PS50157">
    <property type="entry name" value="ZINC_FINGER_C2H2_2"/>
    <property type="match status" value="3"/>
</dbReference>
<feature type="region of interest" description="Disordered" evidence="8">
    <location>
        <begin position="314"/>
        <end position="366"/>
    </location>
</feature>
<dbReference type="PANTHER" id="PTHR45988">
    <property type="entry name" value="C2H2 TYPE ZINC FINGER TRANSCRIPTION FACTOR FAMILY-RELATED"/>
    <property type="match status" value="1"/>
</dbReference>
<proteinExistence type="predicted"/>
<dbReference type="EMBL" id="JAAALK010000285">
    <property type="protein sequence ID" value="KAG8064864.1"/>
    <property type="molecule type" value="Genomic_DNA"/>
</dbReference>
<feature type="compositionally biased region" description="Pro residues" evidence="8">
    <location>
        <begin position="476"/>
        <end position="490"/>
    </location>
</feature>
<keyword evidence="2" id="KW-0677">Repeat</keyword>
<reference evidence="10" key="1">
    <citation type="journal article" date="2021" name="bioRxiv">
        <title>Whole Genome Assembly and Annotation of Northern Wild Rice, Zizania palustris L., Supports a Whole Genome Duplication in the Zizania Genus.</title>
        <authorList>
            <person name="Haas M."/>
            <person name="Kono T."/>
            <person name="Macchietto M."/>
            <person name="Millas R."/>
            <person name="McGilp L."/>
            <person name="Shao M."/>
            <person name="Duquette J."/>
            <person name="Hirsch C.N."/>
            <person name="Kimball J."/>
        </authorList>
    </citation>
    <scope>NUCLEOTIDE SEQUENCE</scope>
    <source>
        <tissue evidence="10">Fresh leaf tissue</tissue>
    </source>
</reference>
<dbReference type="GO" id="GO:0008270">
    <property type="term" value="F:zinc ion binding"/>
    <property type="evidence" value="ECO:0007669"/>
    <property type="project" value="UniProtKB-KW"/>
</dbReference>
<evidence type="ECO:0000313" key="10">
    <source>
        <dbReference type="EMBL" id="KAG8064864.1"/>
    </source>
</evidence>
<feature type="region of interest" description="Disordered" evidence="8">
    <location>
        <begin position="471"/>
        <end position="547"/>
    </location>
</feature>
<keyword evidence="11" id="KW-1185">Reference proteome</keyword>
<feature type="domain" description="C2H2-type" evidence="9">
    <location>
        <begin position="80"/>
        <end position="107"/>
    </location>
</feature>
<evidence type="ECO:0000256" key="7">
    <source>
        <dbReference type="PROSITE-ProRule" id="PRU00042"/>
    </source>
</evidence>
<protein>
    <recommendedName>
        <fullName evidence="9">C2H2-type domain-containing protein</fullName>
    </recommendedName>
</protein>
<dbReference type="PANTHER" id="PTHR45988:SF80">
    <property type="entry name" value="C2H2-TYPE DOMAIN-CONTAINING PROTEIN"/>
    <property type="match status" value="1"/>
</dbReference>
<keyword evidence="4" id="KW-0862">Zinc</keyword>
<comment type="caution">
    <text evidence="10">The sequence shown here is derived from an EMBL/GenBank/DDBJ whole genome shotgun (WGS) entry which is preliminary data.</text>
</comment>
<evidence type="ECO:0000256" key="8">
    <source>
        <dbReference type="SAM" id="MobiDB-lite"/>
    </source>
</evidence>
<feature type="domain" description="C2H2-type" evidence="9">
    <location>
        <begin position="364"/>
        <end position="386"/>
    </location>
</feature>
<dbReference type="Pfam" id="PF13912">
    <property type="entry name" value="zf-C2H2_6"/>
    <property type="match status" value="3"/>
</dbReference>
<evidence type="ECO:0000256" key="5">
    <source>
        <dbReference type="ARBA" id="ARBA00023015"/>
    </source>
</evidence>
<keyword evidence="3 7" id="KW-0863">Zinc-finger</keyword>
<dbReference type="InterPro" id="IPR013087">
    <property type="entry name" value="Znf_C2H2_type"/>
</dbReference>